<dbReference type="Gene3D" id="3.90.1750.20">
    <property type="entry name" value="Putative Large Serine Recombinase, Chain B, Domain 2"/>
    <property type="match status" value="1"/>
</dbReference>
<dbReference type="EMBL" id="MCGG01000008">
    <property type="protein sequence ID" value="OEJ69251.1"/>
    <property type="molecule type" value="Genomic_DNA"/>
</dbReference>
<evidence type="ECO:0000256" key="1">
    <source>
        <dbReference type="ARBA" id="ARBA00023125"/>
    </source>
</evidence>
<dbReference type="RefSeq" id="WP_069956716.1">
    <property type="nucleotide sequence ID" value="NZ_MCGG01000008.1"/>
</dbReference>
<dbReference type="SMART" id="SM00857">
    <property type="entry name" value="Resolvase"/>
    <property type="match status" value="1"/>
</dbReference>
<dbReference type="Pfam" id="PF00239">
    <property type="entry name" value="Resolvase"/>
    <property type="match status" value="1"/>
</dbReference>
<keyword evidence="1" id="KW-0238">DNA-binding</keyword>
<evidence type="ECO:0000313" key="5">
    <source>
        <dbReference type="EMBL" id="OEJ69251.1"/>
    </source>
</evidence>
<dbReference type="InterPro" id="IPR038109">
    <property type="entry name" value="DNA_bind_recomb_sf"/>
</dbReference>
<dbReference type="InterPro" id="IPR036162">
    <property type="entry name" value="Resolvase-like_N_sf"/>
</dbReference>
<organism evidence="5 6">
    <name type="scientific">Magnetovibrio blakemorei</name>
    <dbReference type="NCBI Taxonomy" id="28181"/>
    <lineage>
        <taxon>Bacteria</taxon>
        <taxon>Pseudomonadati</taxon>
        <taxon>Pseudomonadota</taxon>
        <taxon>Alphaproteobacteria</taxon>
        <taxon>Rhodospirillales</taxon>
        <taxon>Magnetovibrionaceae</taxon>
        <taxon>Magnetovibrio</taxon>
    </lineage>
</organism>
<gene>
    <name evidence="5" type="ORF">BEN30_03985</name>
</gene>
<dbReference type="GO" id="GO:0003677">
    <property type="term" value="F:DNA binding"/>
    <property type="evidence" value="ECO:0007669"/>
    <property type="project" value="UniProtKB-KW"/>
</dbReference>
<dbReference type="InterPro" id="IPR006119">
    <property type="entry name" value="Resolv_N"/>
</dbReference>
<dbReference type="SUPFAM" id="SSF53041">
    <property type="entry name" value="Resolvase-like"/>
    <property type="match status" value="1"/>
</dbReference>
<name>A0A1E5QBC2_9PROT</name>
<dbReference type="AlphaFoldDB" id="A0A1E5QBC2"/>
<keyword evidence="2" id="KW-0233">DNA recombination</keyword>
<dbReference type="PANTHER" id="PTHR30461:SF2">
    <property type="entry name" value="SERINE RECOMBINASE PINE-RELATED"/>
    <property type="match status" value="1"/>
</dbReference>
<reference evidence="6" key="1">
    <citation type="submission" date="2016-07" db="EMBL/GenBank/DDBJ databases">
        <authorList>
            <person name="Florea S."/>
            <person name="Webb J.S."/>
            <person name="Jaromczyk J."/>
            <person name="Schardl C.L."/>
        </authorList>
    </citation>
    <scope>NUCLEOTIDE SEQUENCE [LARGE SCALE GENOMIC DNA]</scope>
    <source>
        <strain evidence="6">MV-1</strain>
    </source>
</reference>
<evidence type="ECO:0000313" key="6">
    <source>
        <dbReference type="Proteomes" id="UP000095347"/>
    </source>
</evidence>
<dbReference type="GO" id="GO:0000150">
    <property type="term" value="F:DNA strand exchange activity"/>
    <property type="evidence" value="ECO:0007669"/>
    <property type="project" value="InterPro"/>
</dbReference>
<sequence length="241" mass="25544">MRHDRYIAYYRVRAPRSGAPDAAGSGPDIEAQQSAVQAYLKDVSGKLIEDYSETESAKSKTGKSGGGMGRDRPELAKALLACEAQEAQLIIANMGRLVRNGGFLRTLEGSGVEFVACDFPSLNRETVAVVAAVAEEEHQRASARIKAALAAAKARGVKLGGDRGNSIANEAHKGAEASKQVRQENAARQAEDIKPIIDAIKAKGITSLQAIAGVLNARGIKTSRGARWHATSVKRIIERAG</sequence>
<protein>
    <recommendedName>
        <fullName evidence="4">Resolvase/invertase-type recombinase catalytic domain-containing protein</fullName>
    </recommendedName>
</protein>
<accession>A0A1E5QBC2</accession>
<comment type="caution">
    <text evidence="5">The sequence shown here is derived from an EMBL/GenBank/DDBJ whole genome shotgun (WGS) entry which is preliminary data.</text>
</comment>
<evidence type="ECO:0000256" key="2">
    <source>
        <dbReference type="ARBA" id="ARBA00023172"/>
    </source>
</evidence>
<dbReference type="Proteomes" id="UP000095347">
    <property type="component" value="Unassembled WGS sequence"/>
</dbReference>
<feature type="region of interest" description="Disordered" evidence="3">
    <location>
        <begin position="51"/>
        <end position="70"/>
    </location>
</feature>
<dbReference type="InterPro" id="IPR050639">
    <property type="entry name" value="SSR_resolvase"/>
</dbReference>
<dbReference type="STRING" id="28181.BEN30_03985"/>
<feature type="domain" description="Resolvase/invertase-type recombinase catalytic" evidence="4">
    <location>
        <begin position="6"/>
        <end position="158"/>
    </location>
</feature>
<dbReference type="PANTHER" id="PTHR30461">
    <property type="entry name" value="DNA-INVERTASE FROM LAMBDOID PROPHAGE"/>
    <property type="match status" value="1"/>
</dbReference>
<dbReference type="OrthoDB" id="2290206at2"/>
<evidence type="ECO:0000259" key="4">
    <source>
        <dbReference type="SMART" id="SM00857"/>
    </source>
</evidence>
<dbReference type="InterPro" id="IPR011109">
    <property type="entry name" value="DNA_bind_recombinase_dom"/>
</dbReference>
<dbReference type="Pfam" id="PF07508">
    <property type="entry name" value="Recombinase"/>
    <property type="match status" value="1"/>
</dbReference>
<dbReference type="Gene3D" id="3.40.50.1390">
    <property type="entry name" value="Resolvase, N-terminal catalytic domain"/>
    <property type="match status" value="1"/>
</dbReference>
<keyword evidence="6" id="KW-1185">Reference proteome</keyword>
<evidence type="ECO:0000256" key="3">
    <source>
        <dbReference type="SAM" id="MobiDB-lite"/>
    </source>
</evidence>
<proteinExistence type="predicted"/>